<accession>A0ABY9XFQ4</accession>
<evidence type="ECO:0000313" key="2">
    <source>
        <dbReference type="Proteomes" id="UP001300348"/>
    </source>
</evidence>
<name>A0ABY9XFQ4_9GAMM</name>
<dbReference type="Proteomes" id="UP001300348">
    <property type="component" value="Chromosome"/>
</dbReference>
<reference evidence="1 2" key="1">
    <citation type="journal article" date="2023" name="Access Microbiol">
        <title>The genome of a steinernematid-associated Pseudomonas piscis bacterium encodes the biosynthesis of insect toxins.</title>
        <authorList>
            <person name="Awori R.M."/>
            <person name="Hendre P."/>
            <person name="Amugune N.O."/>
        </authorList>
    </citation>
    <scope>NUCLEOTIDE SEQUENCE [LARGE SCALE GENOMIC DNA]</scope>
    <source>
        <strain evidence="1 2">97</strain>
    </source>
</reference>
<proteinExistence type="predicted"/>
<dbReference type="GeneID" id="88857137"/>
<dbReference type="EMBL" id="CP133647">
    <property type="protein sequence ID" value="WNH01344.1"/>
    <property type="molecule type" value="Genomic_DNA"/>
</dbReference>
<keyword evidence="2" id="KW-1185">Reference proteome</keyword>
<sequence>MSERQVKLSRIFKGGSFMGYALSVDGLLLSNQQNVTVETKAKDIHPILTVTFAVTNEMADEATDIYI</sequence>
<protein>
    <submittedName>
        <fullName evidence="1">Uncharacterized protein</fullName>
    </submittedName>
</protein>
<dbReference type="RefSeq" id="WP_189761339.1">
    <property type="nucleotide sequence ID" value="NZ_CAWPOC010000132.1"/>
</dbReference>
<gene>
    <name evidence="1" type="ORF">QL112_016230</name>
</gene>
<evidence type="ECO:0000313" key="1">
    <source>
        <dbReference type="EMBL" id="WNH01344.1"/>
    </source>
</evidence>
<organism evidence="1 2">
    <name type="scientific">Xenorhabdus griffiniae</name>
    <dbReference type="NCBI Taxonomy" id="351672"/>
    <lineage>
        <taxon>Bacteria</taxon>
        <taxon>Pseudomonadati</taxon>
        <taxon>Pseudomonadota</taxon>
        <taxon>Gammaproteobacteria</taxon>
        <taxon>Enterobacterales</taxon>
        <taxon>Morganellaceae</taxon>
        <taxon>Xenorhabdus</taxon>
    </lineage>
</organism>